<dbReference type="GO" id="GO:0008757">
    <property type="term" value="F:S-adenosylmethionine-dependent methyltransferase activity"/>
    <property type="evidence" value="ECO:0007669"/>
    <property type="project" value="UniProtKB-ARBA"/>
</dbReference>
<dbReference type="EMBL" id="CVQI01018557">
    <property type="protein sequence ID" value="CRK25830.1"/>
    <property type="molecule type" value="Genomic_DNA"/>
</dbReference>
<evidence type="ECO:0000313" key="4">
    <source>
        <dbReference type="Proteomes" id="UP000045706"/>
    </source>
</evidence>
<dbReference type="GO" id="GO:0005829">
    <property type="term" value="C:cytosol"/>
    <property type="evidence" value="ECO:0007669"/>
    <property type="project" value="TreeGrafter"/>
</dbReference>
<dbReference type="Proteomes" id="UP000044602">
    <property type="component" value="Unassembled WGS sequence"/>
</dbReference>
<dbReference type="InterPro" id="IPR029063">
    <property type="entry name" value="SAM-dependent_MTases_sf"/>
</dbReference>
<dbReference type="EMBL" id="CVQH01009002">
    <property type="protein sequence ID" value="CRK17963.1"/>
    <property type="molecule type" value="Genomic_DNA"/>
</dbReference>
<dbReference type="Gene3D" id="3.40.50.150">
    <property type="entry name" value="Vaccinia Virus protein VP39"/>
    <property type="match status" value="1"/>
</dbReference>
<dbReference type="PANTHER" id="PTHR14614:SF132">
    <property type="entry name" value="PROTEIN-LYSINE METHYLTRANSFERASE C42C1.13"/>
    <property type="match status" value="1"/>
</dbReference>
<proteinExistence type="predicted"/>
<protein>
    <submittedName>
        <fullName evidence="1">Uncharacterized protein</fullName>
    </submittedName>
</protein>
<dbReference type="STRING" id="100787.A0A0G4L7I0"/>
<evidence type="ECO:0000313" key="2">
    <source>
        <dbReference type="EMBL" id="CRK25830.1"/>
    </source>
</evidence>
<gene>
    <name evidence="1" type="ORF">BN1708_012189</name>
    <name evidence="2" type="ORF">BN1723_013716</name>
</gene>
<organism evidence="1 3">
    <name type="scientific">Verticillium longisporum</name>
    <name type="common">Verticillium dahliae var. longisporum</name>
    <dbReference type="NCBI Taxonomy" id="100787"/>
    <lineage>
        <taxon>Eukaryota</taxon>
        <taxon>Fungi</taxon>
        <taxon>Dikarya</taxon>
        <taxon>Ascomycota</taxon>
        <taxon>Pezizomycotina</taxon>
        <taxon>Sordariomycetes</taxon>
        <taxon>Hypocreomycetidae</taxon>
        <taxon>Glomerellales</taxon>
        <taxon>Plectosphaerellaceae</taxon>
        <taxon>Verticillium</taxon>
    </lineage>
</organism>
<dbReference type="SUPFAM" id="SSF53335">
    <property type="entry name" value="S-adenosyl-L-methionine-dependent methyltransferases"/>
    <property type="match status" value="1"/>
</dbReference>
<dbReference type="Pfam" id="PF10294">
    <property type="entry name" value="Methyltransf_16"/>
    <property type="match status" value="1"/>
</dbReference>
<evidence type="ECO:0000313" key="1">
    <source>
        <dbReference type="EMBL" id="CRK17963.1"/>
    </source>
</evidence>
<accession>A0A0G4L7I0</accession>
<evidence type="ECO:0000313" key="3">
    <source>
        <dbReference type="Proteomes" id="UP000044602"/>
    </source>
</evidence>
<dbReference type="Proteomes" id="UP000045706">
    <property type="component" value="Unassembled WGS sequence"/>
</dbReference>
<dbReference type="AlphaFoldDB" id="A0A0G4L7I0"/>
<sequence length="387" mass="42103">MHYIRLLRPPALSTDQRGTSSVHVVLTITTDLGDSFLSPEASIKLKAGVYAASLDAKGNKPQPSDIKTSQILEWRPGTRVIKTDLPLGICSSTDLRVFVFPTAQAWAGSTRDVVLSLRSDDRGRIMPVWADVHYPGVEAPHVSFRRLRIGSEESPSFVQVEEDMGESIARHIWDAGVVATSILLENGTSSVNSETLPKLTQVLASDGPLHIMELGCGVGILGLGIAALLSGSQRQSSQLLLTDLPEAEDRTQANIDCLASTLPSEAQTIPSFESLDWEDGRKGKFGPRVQENFWHLIVLSDCTYNVDMLPALVGTLTALHDANKNHVPAGKAATTRVLLATKPRHRSEKALFDLMSKGGWVVAEQDVLPLPVMGQQPESVELYIFEQ</sequence>
<keyword evidence="3" id="KW-1185">Reference proteome</keyword>
<name>A0A0G4L7I0_VERLO</name>
<dbReference type="PANTHER" id="PTHR14614">
    <property type="entry name" value="HEPATOCELLULAR CARCINOMA-ASSOCIATED ANTIGEN"/>
    <property type="match status" value="1"/>
</dbReference>
<feature type="non-terminal residue" evidence="1">
    <location>
        <position position="387"/>
    </location>
</feature>
<reference evidence="3 4" key="1">
    <citation type="submission" date="2015-05" db="EMBL/GenBank/DDBJ databases">
        <authorList>
            <person name="Fogelqvist Johan"/>
        </authorList>
    </citation>
    <scope>NUCLEOTIDE SEQUENCE [LARGE SCALE GENOMIC DNA]</scope>
    <source>
        <strain evidence="1">VL1</strain>
        <strain evidence="2">VL2</strain>
    </source>
</reference>
<dbReference type="InterPro" id="IPR019410">
    <property type="entry name" value="Methyltransf_16"/>
</dbReference>